<dbReference type="Proteomes" id="UP000295431">
    <property type="component" value="Unassembled WGS sequence"/>
</dbReference>
<keyword evidence="2" id="KW-0731">Sigma factor</keyword>
<dbReference type="GO" id="GO:0006352">
    <property type="term" value="P:DNA-templated transcription initiation"/>
    <property type="evidence" value="ECO:0007669"/>
    <property type="project" value="InterPro"/>
</dbReference>
<feature type="region of interest" description="Disordered" evidence="5">
    <location>
        <begin position="335"/>
        <end position="370"/>
    </location>
</feature>
<dbReference type="PANTHER" id="PTHR43133:SF8">
    <property type="entry name" value="RNA POLYMERASE SIGMA FACTOR HI_1459-RELATED"/>
    <property type="match status" value="1"/>
</dbReference>
<sequence length="587" mass="62507">MNDHLLVEALRERDPGAPTAVYDAHARRLYAYCWFRLRCRETARVALRDTFIVAEAHIGKLRDPGRFGAWLYAIARQECERRLPPRFKAPDVPIATHDQEDVDQRITAWHAVLALRPLSREILELRIRRRLSSPDLAAVLGLSLKDVQGALEVAHRELEEALTAEILAQQGPYGCTERAVLLRERRDDVHHDLNRRLMEHAEGCSVCGAFRPRNVSARKVYGLLPDPRPAAELRLRVMSCFLDPELVGYRLFVATRVTEFTPDGFPAQAARAGRLMPSGGRRSWAVRPHKAAPAAHEAGVRAQVARAAMVLAVVALLSGGGVASMYGVLGTARKPAGTAAEPRPTAIPGVSQEPEGKPSPTTAPQGPGTFEAAPVSATFPLGARASSAPATALPAPPPVAVPGLEPSGTMGVLTVSPLFLDLAGESDGSIEVRAEGGPVAWRATTQGPIRVEPSSGKLQAGQTMTVRVHASRRPDEQGDGTIIFRPGGVHVRVTWRQDAPPPAGSPSPTPTGSASATPSTPPETQRPESPHPTPSETQRPESPQPSPQPPSAPSPAPPSSSTPEPVPPPPERSSGSTSPSVSPTSTG</sequence>
<evidence type="ECO:0000256" key="2">
    <source>
        <dbReference type="ARBA" id="ARBA00023082"/>
    </source>
</evidence>
<evidence type="ECO:0000256" key="4">
    <source>
        <dbReference type="ARBA" id="ARBA00023163"/>
    </source>
</evidence>
<evidence type="ECO:0000313" key="7">
    <source>
        <dbReference type="EMBL" id="TDC11546.1"/>
    </source>
</evidence>
<dbReference type="Gene3D" id="1.10.1740.10">
    <property type="match status" value="1"/>
</dbReference>
<keyword evidence="3" id="KW-0238">DNA-binding</keyword>
<dbReference type="Pfam" id="PF04542">
    <property type="entry name" value="Sigma70_r2"/>
    <property type="match status" value="1"/>
</dbReference>
<dbReference type="GO" id="GO:0003677">
    <property type="term" value="F:DNA binding"/>
    <property type="evidence" value="ECO:0007669"/>
    <property type="project" value="UniProtKB-KW"/>
</dbReference>
<dbReference type="Gene3D" id="1.10.10.10">
    <property type="entry name" value="Winged helix-like DNA-binding domain superfamily/Winged helix DNA-binding domain"/>
    <property type="match status" value="1"/>
</dbReference>
<evidence type="ECO:0000256" key="1">
    <source>
        <dbReference type="ARBA" id="ARBA00023015"/>
    </source>
</evidence>
<feature type="compositionally biased region" description="Low complexity" evidence="5">
    <location>
        <begin position="572"/>
        <end position="587"/>
    </location>
</feature>
<gene>
    <name evidence="7" type="ORF">E1284_28090</name>
</gene>
<dbReference type="RefSeq" id="WP_131943156.1">
    <property type="nucleotide sequence ID" value="NZ_BAAAMX010000003.1"/>
</dbReference>
<comment type="caution">
    <text evidence="7">The sequence shown here is derived from an EMBL/GenBank/DDBJ whole genome shotgun (WGS) entry which is preliminary data.</text>
</comment>
<dbReference type="OrthoDB" id="3492533at2"/>
<evidence type="ECO:0000256" key="3">
    <source>
        <dbReference type="ARBA" id="ARBA00023125"/>
    </source>
</evidence>
<dbReference type="PANTHER" id="PTHR43133">
    <property type="entry name" value="RNA POLYMERASE ECF-TYPE SIGMA FACTO"/>
    <property type="match status" value="1"/>
</dbReference>
<dbReference type="InterPro" id="IPR039425">
    <property type="entry name" value="RNA_pol_sigma-70-like"/>
</dbReference>
<evidence type="ECO:0000256" key="5">
    <source>
        <dbReference type="SAM" id="MobiDB-lite"/>
    </source>
</evidence>
<accession>A0A4V2XLS9</accession>
<proteinExistence type="predicted"/>
<feature type="domain" description="RNA polymerase sigma-70 region 2" evidence="6">
    <location>
        <begin position="22"/>
        <end position="83"/>
    </location>
</feature>
<dbReference type="EMBL" id="SMJW01000177">
    <property type="protein sequence ID" value="TDC11546.1"/>
    <property type="molecule type" value="Genomic_DNA"/>
</dbReference>
<name>A0A4V2XLS9_9ACTN</name>
<evidence type="ECO:0000313" key="8">
    <source>
        <dbReference type="Proteomes" id="UP000295431"/>
    </source>
</evidence>
<dbReference type="InterPro" id="IPR013325">
    <property type="entry name" value="RNA_pol_sigma_r2"/>
</dbReference>
<keyword evidence="8" id="KW-1185">Reference proteome</keyword>
<reference evidence="7 8" key="1">
    <citation type="submission" date="2019-03" db="EMBL/GenBank/DDBJ databases">
        <title>Draft genome sequences of novel Actinobacteria.</title>
        <authorList>
            <person name="Sahin N."/>
            <person name="Ay H."/>
            <person name="Saygin H."/>
        </authorList>
    </citation>
    <scope>NUCLEOTIDE SEQUENCE [LARGE SCALE GENOMIC DNA]</scope>
    <source>
        <strain evidence="7 8">DSM 45347</strain>
    </source>
</reference>
<dbReference type="GO" id="GO:0016987">
    <property type="term" value="F:sigma factor activity"/>
    <property type="evidence" value="ECO:0007669"/>
    <property type="project" value="UniProtKB-KW"/>
</dbReference>
<feature type="compositionally biased region" description="Pro residues" evidence="5">
    <location>
        <begin position="542"/>
        <end position="571"/>
    </location>
</feature>
<evidence type="ECO:0000259" key="6">
    <source>
        <dbReference type="Pfam" id="PF04542"/>
    </source>
</evidence>
<organism evidence="7 8">
    <name type="scientific">Actinomadura bangladeshensis</name>
    <dbReference type="NCBI Taxonomy" id="453573"/>
    <lineage>
        <taxon>Bacteria</taxon>
        <taxon>Bacillati</taxon>
        <taxon>Actinomycetota</taxon>
        <taxon>Actinomycetes</taxon>
        <taxon>Streptosporangiales</taxon>
        <taxon>Thermomonosporaceae</taxon>
        <taxon>Actinomadura</taxon>
    </lineage>
</organism>
<protein>
    <recommendedName>
        <fullName evidence="6">RNA polymerase sigma-70 region 2 domain-containing protein</fullName>
    </recommendedName>
</protein>
<keyword evidence="4" id="KW-0804">Transcription</keyword>
<feature type="region of interest" description="Disordered" evidence="5">
    <location>
        <begin position="495"/>
        <end position="587"/>
    </location>
</feature>
<dbReference type="InterPro" id="IPR036388">
    <property type="entry name" value="WH-like_DNA-bd_sf"/>
</dbReference>
<keyword evidence="1" id="KW-0805">Transcription regulation</keyword>
<dbReference type="SUPFAM" id="SSF88946">
    <property type="entry name" value="Sigma2 domain of RNA polymerase sigma factors"/>
    <property type="match status" value="1"/>
</dbReference>
<feature type="compositionally biased region" description="Pro residues" evidence="5">
    <location>
        <begin position="499"/>
        <end position="509"/>
    </location>
</feature>
<dbReference type="AlphaFoldDB" id="A0A4V2XLS9"/>
<dbReference type="InterPro" id="IPR007627">
    <property type="entry name" value="RNA_pol_sigma70_r2"/>
</dbReference>